<keyword evidence="2 4" id="KW-0238">DNA-binding</keyword>
<dbReference type="SUPFAM" id="SSF46689">
    <property type="entry name" value="Homeodomain-like"/>
    <property type="match status" value="1"/>
</dbReference>
<evidence type="ECO:0000256" key="4">
    <source>
        <dbReference type="PROSITE-ProRule" id="PRU00335"/>
    </source>
</evidence>
<feature type="region of interest" description="Disordered" evidence="5">
    <location>
        <begin position="1"/>
        <end position="27"/>
    </location>
</feature>
<organism evidence="7 8">
    <name type="scientific">Noviherbaspirillum cavernae</name>
    <dbReference type="NCBI Taxonomy" id="2320862"/>
    <lineage>
        <taxon>Bacteria</taxon>
        <taxon>Pseudomonadati</taxon>
        <taxon>Pseudomonadota</taxon>
        <taxon>Betaproteobacteria</taxon>
        <taxon>Burkholderiales</taxon>
        <taxon>Oxalobacteraceae</taxon>
        <taxon>Noviherbaspirillum</taxon>
    </lineage>
</organism>
<name>A0A418X3N8_9BURK</name>
<evidence type="ECO:0000313" key="7">
    <source>
        <dbReference type="EMBL" id="RJG07035.1"/>
    </source>
</evidence>
<dbReference type="OrthoDB" id="9816320at2"/>
<evidence type="ECO:0000256" key="5">
    <source>
        <dbReference type="SAM" id="MobiDB-lite"/>
    </source>
</evidence>
<feature type="DNA-binding region" description="H-T-H motif" evidence="4">
    <location>
        <begin position="62"/>
        <end position="81"/>
    </location>
</feature>
<dbReference type="GO" id="GO:0003700">
    <property type="term" value="F:DNA-binding transcription factor activity"/>
    <property type="evidence" value="ECO:0007669"/>
    <property type="project" value="TreeGrafter"/>
</dbReference>
<dbReference type="RefSeq" id="WP_119740138.1">
    <property type="nucleotide sequence ID" value="NZ_QYUN01000002.1"/>
</dbReference>
<dbReference type="InterPro" id="IPR050109">
    <property type="entry name" value="HTH-type_TetR-like_transc_reg"/>
</dbReference>
<dbReference type="PRINTS" id="PR00455">
    <property type="entry name" value="HTHTETR"/>
</dbReference>
<dbReference type="InterPro" id="IPR009057">
    <property type="entry name" value="Homeodomain-like_sf"/>
</dbReference>
<dbReference type="EMBL" id="QYUN01000002">
    <property type="protein sequence ID" value="RJG07035.1"/>
    <property type="molecule type" value="Genomic_DNA"/>
</dbReference>
<keyword evidence="8" id="KW-1185">Reference proteome</keyword>
<dbReference type="PANTHER" id="PTHR30055">
    <property type="entry name" value="HTH-TYPE TRANSCRIPTIONAL REGULATOR RUTR"/>
    <property type="match status" value="1"/>
</dbReference>
<dbReference type="InterPro" id="IPR001647">
    <property type="entry name" value="HTH_TetR"/>
</dbReference>
<dbReference type="PROSITE" id="PS50977">
    <property type="entry name" value="HTH_TETR_2"/>
    <property type="match status" value="1"/>
</dbReference>
<comment type="caution">
    <text evidence="7">The sequence shown here is derived from an EMBL/GenBank/DDBJ whole genome shotgun (WGS) entry which is preliminary data.</text>
</comment>
<evidence type="ECO:0000256" key="2">
    <source>
        <dbReference type="ARBA" id="ARBA00023125"/>
    </source>
</evidence>
<proteinExistence type="predicted"/>
<protein>
    <submittedName>
        <fullName evidence="7">TetR/AcrR family transcriptional regulator</fullName>
    </submittedName>
</protein>
<keyword evidence="1" id="KW-0805">Transcription regulation</keyword>
<dbReference type="AlphaFoldDB" id="A0A418X3N8"/>
<dbReference type="PANTHER" id="PTHR30055:SF234">
    <property type="entry name" value="HTH-TYPE TRANSCRIPTIONAL REGULATOR BETI"/>
    <property type="match status" value="1"/>
</dbReference>
<accession>A0A418X3N8</accession>
<reference evidence="7 8" key="1">
    <citation type="submission" date="2018-09" db="EMBL/GenBank/DDBJ databases">
        <authorList>
            <person name="Zhu H."/>
        </authorList>
    </citation>
    <scope>NUCLEOTIDE SEQUENCE [LARGE SCALE GENOMIC DNA]</scope>
    <source>
        <strain evidence="7 8">K2R10-39</strain>
    </source>
</reference>
<sequence length="229" mass="25955">MASIYARRPASGFGKPDKAAGSGKNRVKPLKRPLQARAKFTVQAIYDAFVRIWRRHGWEGVTTRAVALETGISVGTLYEYFPNKHALLSGYFRHYLDALLQAVDQQVVQAMQLTWEERIQRLVRLTCGMDVEELPYFDSAMLMLEYQIAEPKHHRRACDELSARWIATFDACTDLPHRPDADTIKALFVSVLGGRRYLLLVGPDDAEIGNWVGEMQRLCCTALHNADTD</sequence>
<evidence type="ECO:0000259" key="6">
    <source>
        <dbReference type="PROSITE" id="PS50977"/>
    </source>
</evidence>
<keyword evidence="3" id="KW-0804">Transcription</keyword>
<dbReference type="Proteomes" id="UP000285190">
    <property type="component" value="Unassembled WGS sequence"/>
</dbReference>
<evidence type="ECO:0000256" key="1">
    <source>
        <dbReference type="ARBA" id="ARBA00023015"/>
    </source>
</evidence>
<dbReference type="GO" id="GO:0000976">
    <property type="term" value="F:transcription cis-regulatory region binding"/>
    <property type="evidence" value="ECO:0007669"/>
    <property type="project" value="TreeGrafter"/>
</dbReference>
<evidence type="ECO:0000256" key="3">
    <source>
        <dbReference type="ARBA" id="ARBA00023163"/>
    </source>
</evidence>
<feature type="domain" description="HTH tetR-type" evidence="6">
    <location>
        <begin position="39"/>
        <end position="99"/>
    </location>
</feature>
<dbReference type="Gene3D" id="1.10.357.10">
    <property type="entry name" value="Tetracycline Repressor, domain 2"/>
    <property type="match status" value="1"/>
</dbReference>
<evidence type="ECO:0000313" key="8">
    <source>
        <dbReference type="Proteomes" id="UP000285190"/>
    </source>
</evidence>
<dbReference type="Pfam" id="PF00440">
    <property type="entry name" value="TetR_N"/>
    <property type="match status" value="1"/>
</dbReference>
<gene>
    <name evidence="7" type="ORF">D3870_14435</name>
</gene>